<evidence type="ECO:0000313" key="5">
    <source>
        <dbReference type="EMBL" id="GLR27746.1"/>
    </source>
</evidence>
<keyword evidence="3" id="KW-0820">tRNA-binding</keyword>
<evidence type="ECO:0000256" key="1">
    <source>
        <dbReference type="ARBA" id="ARBA00022741"/>
    </source>
</evidence>
<dbReference type="Pfam" id="PF21018">
    <property type="entry name" value="BipA_C"/>
    <property type="match status" value="1"/>
</dbReference>
<keyword evidence="3" id="KW-0963">Cytoplasm</keyword>
<dbReference type="Gene3D" id="3.30.70.870">
    <property type="entry name" value="Elongation Factor G (Translational Gtpase), domain 3"/>
    <property type="match status" value="1"/>
</dbReference>
<gene>
    <name evidence="5" type="primary">typA</name>
    <name evidence="3" type="synonym">bipA</name>
    <name evidence="5" type="ORF">GCM10007875_28380</name>
</gene>
<dbReference type="SMART" id="SM00838">
    <property type="entry name" value="EFG_C"/>
    <property type="match status" value="1"/>
</dbReference>
<comment type="catalytic activity">
    <reaction evidence="3">
        <text>GTP + H2O = GDP + phosphate + H(+)</text>
        <dbReference type="Rhea" id="RHEA:19669"/>
        <dbReference type="ChEBI" id="CHEBI:15377"/>
        <dbReference type="ChEBI" id="CHEBI:15378"/>
        <dbReference type="ChEBI" id="CHEBI:37565"/>
        <dbReference type="ChEBI" id="CHEBI:43474"/>
        <dbReference type="ChEBI" id="CHEBI:58189"/>
    </reaction>
</comment>
<dbReference type="InterPro" id="IPR000795">
    <property type="entry name" value="T_Tr_GTP-bd_dom"/>
</dbReference>
<dbReference type="InterPro" id="IPR027417">
    <property type="entry name" value="P-loop_NTPase"/>
</dbReference>
<dbReference type="PROSITE" id="PS51722">
    <property type="entry name" value="G_TR_2"/>
    <property type="match status" value="1"/>
</dbReference>
<dbReference type="Proteomes" id="UP001156664">
    <property type="component" value="Unassembled WGS sequence"/>
</dbReference>
<keyword evidence="3" id="KW-0699">rRNA-binding</keyword>
<dbReference type="InterPro" id="IPR047042">
    <property type="entry name" value="BipA_II"/>
</dbReference>
<dbReference type="CDD" id="cd03710">
    <property type="entry name" value="BipA_TypA_C"/>
    <property type="match status" value="1"/>
</dbReference>
<evidence type="ECO:0000256" key="2">
    <source>
        <dbReference type="ARBA" id="ARBA00023134"/>
    </source>
</evidence>
<dbReference type="Gene3D" id="3.30.70.240">
    <property type="match status" value="1"/>
</dbReference>
<dbReference type="InterPro" id="IPR005225">
    <property type="entry name" value="Small_GTP-bd"/>
</dbReference>
<dbReference type="InterPro" id="IPR048876">
    <property type="entry name" value="BipA_C"/>
</dbReference>
<dbReference type="PANTHER" id="PTHR42908:SF8">
    <property type="entry name" value="TR-TYPE G DOMAIN-CONTAINING PROTEIN"/>
    <property type="match status" value="1"/>
</dbReference>
<dbReference type="Gene3D" id="2.40.50.250">
    <property type="entry name" value="bipa protein"/>
    <property type="match status" value="1"/>
</dbReference>
<keyword evidence="3" id="KW-0378">Hydrolase</keyword>
<dbReference type="RefSeq" id="WP_284282614.1">
    <property type="nucleotide sequence ID" value="NZ_BSOJ01000038.1"/>
</dbReference>
<reference evidence="6" key="1">
    <citation type="journal article" date="2019" name="Int. J. Syst. Evol. Microbiol.">
        <title>The Global Catalogue of Microorganisms (GCM) 10K type strain sequencing project: providing services to taxonomists for standard genome sequencing and annotation.</title>
        <authorList>
            <consortium name="The Broad Institute Genomics Platform"/>
            <consortium name="The Broad Institute Genome Sequencing Center for Infectious Disease"/>
            <person name="Wu L."/>
            <person name="Ma J."/>
        </authorList>
    </citation>
    <scope>NUCLEOTIDE SEQUENCE [LARGE SCALE GENOMIC DNA]</scope>
    <source>
        <strain evidence="6">NBRC 105857</strain>
    </source>
</reference>
<feature type="domain" description="Tr-type G" evidence="4">
    <location>
        <begin position="3"/>
        <end position="202"/>
    </location>
</feature>
<dbReference type="NCBIfam" id="TIGR01394">
    <property type="entry name" value="TypA_BipA"/>
    <property type="match status" value="1"/>
</dbReference>
<dbReference type="PRINTS" id="PR00315">
    <property type="entry name" value="ELONGATNFCT"/>
</dbReference>
<dbReference type="Gene3D" id="3.40.50.300">
    <property type="entry name" value="P-loop containing nucleotide triphosphate hydrolases"/>
    <property type="match status" value="1"/>
</dbReference>
<dbReference type="InterPro" id="IPR009000">
    <property type="entry name" value="Transl_B-barrel_sf"/>
</dbReference>
<accession>A0ABQ5YX03</accession>
<dbReference type="CDD" id="cd03691">
    <property type="entry name" value="BipA_TypA_II"/>
    <property type="match status" value="1"/>
</dbReference>
<keyword evidence="3" id="KW-0694">RNA-binding</keyword>
<dbReference type="EMBL" id="BSOJ01000038">
    <property type="protein sequence ID" value="GLR27746.1"/>
    <property type="molecule type" value="Genomic_DNA"/>
</dbReference>
<dbReference type="SUPFAM" id="SSF54980">
    <property type="entry name" value="EF-G C-terminal domain-like"/>
    <property type="match status" value="2"/>
</dbReference>
<keyword evidence="1 3" id="KW-0547">Nucleotide-binding</keyword>
<dbReference type="Pfam" id="PF00679">
    <property type="entry name" value="EFG_C"/>
    <property type="match status" value="1"/>
</dbReference>
<keyword evidence="6" id="KW-1185">Reference proteome</keyword>
<keyword evidence="2 3" id="KW-0342">GTP-binding</keyword>
<dbReference type="InterPro" id="IPR000640">
    <property type="entry name" value="EFG_V-like"/>
</dbReference>
<dbReference type="InterPro" id="IPR047043">
    <property type="entry name" value="BipA_III"/>
</dbReference>
<comment type="subcellular location">
    <subcellularLocation>
        <location evidence="3">Cytoplasm</location>
    </subcellularLocation>
    <text evidence="3">Binds to ribosomes.</text>
</comment>
<comment type="subunit">
    <text evidence="3">Monomer.</text>
</comment>
<evidence type="ECO:0000259" key="4">
    <source>
        <dbReference type="PROSITE" id="PS51722"/>
    </source>
</evidence>
<dbReference type="InterPro" id="IPR047041">
    <property type="entry name" value="BipA_GTP-bd_dom"/>
</dbReference>
<dbReference type="Pfam" id="PF03144">
    <property type="entry name" value="GTP_EFTU_D2"/>
    <property type="match status" value="1"/>
</dbReference>
<organism evidence="5 6">
    <name type="scientific">Limnobacter litoralis</name>
    <dbReference type="NCBI Taxonomy" id="481366"/>
    <lineage>
        <taxon>Bacteria</taxon>
        <taxon>Pseudomonadati</taxon>
        <taxon>Pseudomonadota</taxon>
        <taxon>Betaproteobacteria</taxon>
        <taxon>Burkholderiales</taxon>
        <taxon>Burkholderiaceae</taxon>
        <taxon>Limnobacter</taxon>
    </lineage>
</organism>
<dbReference type="SUPFAM" id="SSF50447">
    <property type="entry name" value="Translation proteins"/>
    <property type="match status" value="1"/>
</dbReference>
<feature type="binding site" evidence="3">
    <location>
        <begin position="15"/>
        <end position="20"/>
    </location>
    <ligand>
        <name>GTP</name>
        <dbReference type="ChEBI" id="CHEBI:37565"/>
    </ligand>
</feature>
<proteinExistence type="inferred from homology"/>
<dbReference type="PROSITE" id="PS00301">
    <property type="entry name" value="G_TR_1"/>
    <property type="match status" value="1"/>
</dbReference>
<comment type="function">
    <text evidence="3">A 50S ribosomal subunit assembly protein with GTPase activity, required for 50S subunit assembly at low temperatures, may also play a role in translation. Binds GTP and analogs. Binds the 70S ribosome between the 30S and 50S subunits, in a similar position as ribosome-bound EF-G; it contacts a number of ribosomal proteins, both rRNAs and the A-site tRNA.</text>
</comment>
<dbReference type="InterPro" id="IPR035651">
    <property type="entry name" value="BipA_V"/>
</dbReference>
<dbReference type="HAMAP" id="MF_00849">
    <property type="entry name" value="BipA"/>
    <property type="match status" value="1"/>
</dbReference>
<comment type="similarity">
    <text evidence="3">Belongs to the TRAFAC class translation factor GTPase superfamily. Classic translation factor GTPase family. BipA subfamily.</text>
</comment>
<dbReference type="CDD" id="cd16263">
    <property type="entry name" value="BipA_III"/>
    <property type="match status" value="1"/>
</dbReference>
<comment type="caution">
    <text evidence="5">The sequence shown here is derived from an EMBL/GenBank/DDBJ whole genome shotgun (WGS) entry which is preliminary data.</text>
</comment>
<dbReference type="InterPro" id="IPR031157">
    <property type="entry name" value="G_TR_CS"/>
</dbReference>
<dbReference type="PANTHER" id="PTHR42908">
    <property type="entry name" value="TRANSLATION ELONGATION FACTOR-RELATED"/>
    <property type="match status" value="1"/>
</dbReference>
<protein>
    <recommendedName>
        <fullName evidence="3">Large ribosomal subunit assembly factor BipA</fullName>
        <ecNumber evidence="3">3.6.5.-</ecNumber>
    </recommendedName>
    <alternativeName>
        <fullName evidence="3">GTP-binding protein BipA</fullName>
    </alternativeName>
</protein>
<dbReference type="InterPro" id="IPR035647">
    <property type="entry name" value="EFG_III/V"/>
</dbReference>
<keyword evidence="3" id="KW-0690">Ribosome biogenesis</keyword>
<name>A0ABQ5YX03_9BURK</name>
<dbReference type="Gene3D" id="2.40.30.10">
    <property type="entry name" value="Translation factors"/>
    <property type="match status" value="1"/>
</dbReference>
<dbReference type="CDD" id="cd01891">
    <property type="entry name" value="TypA_BipA"/>
    <property type="match status" value="1"/>
</dbReference>
<sequence length="606" mass="67232">MTRALRNVAIIAHVDHGKTTLVDQLLRQSGTFRENERLEERVMDSNDLEKERGITILSKNCAVEYEGTHINIVDTPGHADFGGEVERVLSMVDSVLLLVDAVEGPMPQTRFVTRKALALGLRPIVVINKIDRPGARPDWVIDQTFDLFDKLGATDEQLDFPIIYASGLNGFAGETDDVRDGDMRPLFEAILKYVPVRDDDPTGPLQFQITSLDYNSYVGKIGIGRIKRGTVRTGQQVLCVNGPDGVPFAGKINQVLKFRGLERVLVDEAQAGDICLINGIEELGIGTTVCAADAVEALPMVTVDEPTLTMNFMVNTSPLAGREGKFVTSRQLRDRLDRELKSNVALRVKDTGDDTVFEVSGRGELHLTILLENMRREGYELAVSRPRVVFKEIDGVRCEPYENLTVDVEESHQGGVMEELGRRKGDLVDMQPDGKGRVRLEYKIPARGLIGFQGDFMTLTRGTGLISHVFDQYAPVREGGVAERHNGVLISQDDGDAVAYALWKLQDRGRMFVSPGEALYEGMIIGIHSRDNDLVVNPIKGKQLTNVRASGTDEAVRLVPPIALNLEYAVEFIADDELVEITPKSIRLRKRHLKEHERKKASREAA</sequence>
<evidence type="ECO:0000256" key="3">
    <source>
        <dbReference type="HAMAP-Rule" id="MF_00849"/>
    </source>
</evidence>
<evidence type="ECO:0000313" key="6">
    <source>
        <dbReference type="Proteomes" id="UP001156664"/>
    </source>
</evidence>
<dbReference type="SUPFAM" id="SSF52540">
    <property type="entry name" value="P-loop containing nucleoside triphosphate hydrolases"/>
    <property type="match status" value="1"/>
</dbReference>
<dbReference type="NCBIfam" id="TIGR00231">
    <property type="entry name" value="small_GTP"/>
    <property type="match status" value="1"/>
</dbReference>
<feature type="binding site" evidence="3">
    <location>
        <begin position="128"/>
        <end position="131"/>
    </location>
    <ligand>
        <name>GTP</name>
        <dbReference type="ChEBI" id="CHEBI:37565"/>
    </ligand>
</feature>
<dbReference type="InterPro" id="IPR042116">
    <property type="entry name" value="TypA/BipA_C"/>
</dbReference>
<dbReference type="Pfam" id="PF00009">
    <property type="entry name" value="GTP_EFTU"/>
    <property type="match status" value="1"/>
</dbReference>
<dbReference type="InterPro" id="IPR006298">
    <property type="entry name" value="BipA"/>
</dbReference>
<dbReference type="EC" id="3.6.5.-" evidence="3"/>
<dbReference type="InterPro" id="IPR004161">
    <property type="entry name" value="EFTu-like_2"/>
</dbReference>